<feature type="region of interest" description="Disordered" evidence="1">
    <location>
        <begin position="1"/>
        <end position="52"/>
    </location>
</feature>
<keyword evidence="3" id="KW-1185">Reference proteome</keyword>
<evidence type="ECO:0000313" key="3">
    <source>
        <dbReference type="Proteomes" id="UP000825002"/>
    </source>
</evidence>
<protein>
    <submittedName>
        <fullName evidence="2">Uncharacterized protein</fullName>
    </submittedName>
</protein>
<feature type="compositionally biased region" description="Pro residues" evidence="1">
    <location>
        <begin position="1"/>
        <end position="12"/>
    </location>
</feature>
<feature type="compositionally biased region" description="Polar residues" evidence="1">
    <location>
        <begin position="231"/>
        <end position="245"/>
    </location>
</feature>
<proteinExistence type="predicted"/>
<feature type="compositionally biased region" description="Pro residues" evidence="1">
    <location>
        <begin position="35"/>
        <end position="45"/>
    </location>
</feature>
<gene>
    <name evidence="2" type="ORF">GZH46_00851</name>
</gene>
<comment type="caution">
    <text evidence="2">The sequence shown here is derived from an EMBL/GenBank/DDBJ whole genome shotgun (WGS) entry which is preliminary data.</text>
</comment>
<evidence type="ECO:0000256" key="1">
    <source>
        <dbReference type="SAM" id="MobiDB-lite"/>
    </source>
</evidence>
<feature type="compositionally biased region" description="Basic and acidic residues" evidence="1">
    <location>
        <begin position="256"/>
        <end position="266"/>
    </location>
</feature>
<organism evidence="2 3">
    <name type="scientific">Fragariocoptes setiger</name>
    <dbReference type="NCBI Taxonomy" id="1670756"/>
    <lineage>
        <taxon>Eukaryota</taxon>
        <taxon>Metazoa</taxon>
        <taxon>Ecdysozoa</taxon>
        <taxon>Arthropoda</taxon>
        <taxon>Chelicerata</taxon>
        <taxon>Arachnida</taxon>
        <taxon>Acari</taxon>
        <taxon>Acariformes</taxon>
        <taxon>Trombidiformes</taxon>
        <taxon>Prostigmata</taxon>
        <taxon>Eupodina</taxon>
        <taxon>Eriophyoidea</taxon>
        <taxon>Phytoptidae</taxon>
        <taxon>Fragariocoptes</taxon>
    </lineage>
</organism>
<sequence>TTTTVAPPPAPVTPSSAIVTQSSSAVARAAAQLQAPPPPPPPPPTRSSSSSSSLLLSCCHDCQIGAMNDNKNGNLNYQANVKENEATAKCGNSSTPCSLDYRSTTTMLAQHSLSNSPSGNHHIRRTPLPQLYSPKRTHLSTFGSPVAPPQLPQSASPLLSLRSPVATTSATLSVSGQSVAAGTLPPPPPAAPKIVLPQSMGFVDELKQLAQRCDTNSDNLATSLLKKTRQRSANNKPTSKQQLTNVKPAVGGIDNDDGKRRQHDLLHGCITK</sequence>
<feature type="compositionally biased region" description="Low complexity" evidence="1">
    <location>
        <begin position="19"/>
        <end position="34"/>
    </location>
</feature>
<accession>A0ABQ7SB04</accession>
<feature type="non-terminal residue" evidence="2">
    <location>
        <position position="1"/>
    </location>
</feature>
<name>A0ABQ7SB04_9ACAR</name>
<dbReference type="EMBL" id="JAIFTH010000115">
    <property type="protein sequence ID" value="KAG9510603.1"/>
    <property type="molecule type" value="Genomic_DNA"/>
</dbReference>
<evidence type="ECO:0000313" key="2">
    <source>
        <dbReference type="EMBL" id="KAG9510603.1"/>
    </source>
</evidence>
<feature type="region of interest" description="Disordered" evidence="1">
    <location>
        <begin position="228"/>
        <end position="272"/>
    </location>
</feature>
<feature type="non-terminal residue" evidence="2">
    <location>
        <position position="272"/>
    </location>
</feature>
<dbReference type="Proteomes" id="UP000825002">
    <property type="component" value="Unassembled WGS sequence"/>
</dbReference>
<reference evidence="2 3" key="1">
    <citation type="submission" date="2020-10" db="EMBL/GenBank/DDBJ databases">
        <authorList>
            <person name="Klimov P.B."/>
            <person name="Dyachkov S.M."/>
            <person name="Chetverikov P.E."/>
        </authorList>
    </citation>
    <scope>NUCLEOTIDE SEQUENCE [LARGE SCALE GENOMIC DNA]</scope>
    <source>
        <strain evidence="2">BMOC 18-1129-001#AD2665</strain>
        <tissue evidence="2">Entire mites</tissue>
    </source>
</reference>